<keyword evidence="5" id="KW-0007">Acetylation</keyword>
<evidence type="ECO:0000256" key="5">
    <source>
        <dbReference type="ARBA" id="ARBA00022990"/>
    </source>
</evidence>
<sequence>MMFKKAKYNMAHISAYQTSVLEIPCVGNELSMIILLPDEIADNSTGLEKLEREITYEKLMEWISPKKMFPREIELSFPKFKLGEKYDLKPVLRSMGMTDAFDEGKADFSGMSTNKDLALSEVVHKAFIEVNEEGTEAAAATGVITVFKSAQRPLELNADHPFLFFITQQSTNSILFFGRYSSP</sequence>
<evidence type="ECO:0000256" key="4">
    <source>
        <dbReference type="ARBA" id="ARBA00022900"/>
    </source>
</evidence>
<dbReference type="Pfam" id="PF00079">
    <property type="entry name" value="Serpin"/>
    <property type="match status" value="1"/>
</dbReference>
<dbReference type="SUPFAM" id="SSF56574">
    <property type="entry name" value="Serpins"/>
    <property type="match status" value="1"/>
</dbReference>
<dbReference type="GeneID" id="113429109"/>
<evidence type="ECO:0000256" key="7">
    <source>
        <dbReference type="ARBA" id="ARBA00039202"/>
    </source>
</evidence>
<keyword evidence="10" id="KW-1185">Reference proteome</keyword>
<comment type="similarity">
    <text evidence="8">Belongs to the serpin family.</text>
</comment>
<comment type="subunit">
    <text evidence="6">Forms a complex with the monomeric form of beta-tryptase.</text>
</comment>
<proteinExistence type="inferred from homology"/>
<dbReference type="GO" id="GO:0005737">
    <property type="term" value="C:cytoplasm"/>
    <property type="evidence" value="ECO:0007669"/>
    <property type="project" value="UniProtKB-SubCell"/>
</dbReference>
<accession>A0A6J1VWE3</accession>
<dbReference type="AlphaFoldDB" id="A0A6J1VWE3"/>
<feature type="domain" description="Serpin" evidence="9">
    <location>
        <begin position="1"/>
        <end position="183"/>
    </location>
</feature>
<dbReference type="Proteomes" id="UP000504612">
    <property type="component" value="Unplaced"/>
</dbReference>
<dbReference type="RefSeq" id="XP_026547407.1">
    <property type="nucleotide sequence ID" value="XM_026691622.1"/>
</dbReference>
<comment type="subcellular location">
    <subcellularLocation>
        <location evidence="1">Cytoplasm</location>
    </subcellularLocation>
</comment>
<dbReference type="KEGG" id="nss:113429109"/>
<dbReference type="InterPro" id="IPR023795">
    <property type="entry name" value="Serpin_CS"/>
</dbReference>
<dbReference type="InterPro" id="IPR023796">
    <property type="entry name" value="Serpin_dom"/>
</dbReference>
<dbReference type="Gene3D" id="2.10.310.10">
    <property type="entry name" value="Serpins superfamily"/>
    <property type="match status" value="1"/>
</dbReference>
<organism evidence="10 11">
    <name type="scientific">Notechis scutatus</name>
    <name type="common">mainland tiger snake</name>
    <dbReference type="NCBI Taxonomy" id="8663"/>
    <lineage>
        <taxon>Eukaryota</taxon>
        <taxon>Metazoa</taxon>
        <taxon>Chordata</taxon>
        <taxon>Craniata</taxon>
        <taxon>Vertebrata</taxon>
        <taxon>Euteleostomi</taxon>
        <taxon>Lepidosauria</taxon>
        <taxon>Squamata</taxon>
        <taxon>Bifurcata</taxon>
        <taxon>Unidentata</taxon>
        <taxon>Episquamata</taxon>
        <taxon>Toxicofera</taxon>
        <taxon>Serpentes</taxon>
        <taxon>Colubroidea</taxon>
        <taxon>Elapidae</taxon>
        <taxon>Hydrophiinae</taxon>
        <taxon>Notechis</taxon>
    </lineage>
</organism>
<evidence type="ECO:0000256" key="3">
    <source>
        <dbReference type="ARBA" id="ARBA00022690"/>
    </source>
</evidence>
<dbReference type="GO" id="GO:0004867">
    <property type="term" value="F:serine-type endopeptidase inhibitor activity"/>
    <property type="evidence" value="ECO:0007669"/>
    <property type="project" value="UniProtKB-KW"/>
</dbReference>
<dbReference type="InterPro" id="IPR042178">
    <property type="entry name" value="Serpin_sf_1"/>
</dbReference>
<dbReference type="PANTHER" id="PTHR11461:SF204">
    <property type="entry name" value="SERPIN B6"/>
    <property type="match status" value="1"/>
</dbReference>
<dbReference type="SMART" id="SM00093">
    <property type="entry name" value="SERPIN"/>
    <property type="match status" value="1"/>
</dbReference>
<dbReference type="Gene3D" id="3.30.497.10">
    <property type="entry name" value="Antithrombin, subunit I, domain 2"/>
    <property type="match status" value="1"/>
</dbReference>
<evidence type="ECO:0000259" key="9">
    <source>
        <dbReference type="SMART" id="SM00093"/>
    </source>
</evidence>
<evidence type="ECO:0000256" key="8">
    <source>
        <dbReference type="RuleBase" id="RU000411"/>
    </source>
</evidence>
<keyword evidence="3" id="KW-0646">Protease inhibitor</keyword>
<protein>
    <recommendedName>
        <fullName evidence="7">Serpin B6</fullName>
    </recommendedName>
</protein>
<dbReference type="GO" id="GO:0005615">
    <property type="term" value="C:extracellular space"/>
    <property type="evidence" value="ECO:0007669"/>
    <property type="project" value="InterPro"/>
</dbReference>
<reference evidence="11" key="1">
    <citation type="submission" date="2025-08" db="UniProtKB">
        <authorList>
            <consortium name="RefSeq"/>
        </authorList>
    </citation>
    <scope>IDENTIFICATION</scope>
</reference>
<dbReference type="PROSITE" id="PS00284">
    <property type="entry name" value="SERPIN"/>
    <property type="match status" value="1"/>
</dbReference>
<keyword evidence="2" id="KW-0963">Cytoplasm</keyword>
<evidence type="ECO:0000256" key="2">
    <source>
        <dbReference type="ARBA" id="ARBA00022490"/>
    </source>
</evidence>
<evidence type="ECO:0000313" key="10">
    <source>
        <dbReference type="Proteomes" id="UP000504612"/>
    </source>
</evidence>
<name>A0A6J1VWE3_9SAUR</name>
<dbReference type="Gene3D" id="2.30.39.10">
    <property type="entry name" value="Alpha-1-antitrypsin, domain 1"/>
    <property type="match status" value="1"/>
</dbReference>
<dbReference type="InterPro" id="IPR036186">
    <property type="entry name" value="Serpin_sf"/>
</dbReference>
<evidence type="ECO:0000313" key="11">
    <source>
        <dbReference type="RefSeq" id="XP_026547407.1"/>
    </source>
</evidence>
<gene>
    <name evidence="11" type="primary">LOC113429109</name>
</gene>
<evidence type="ECO:0000256" key="1">
    <source>
        <dbReference type="ARBA" id="ARBA00004496"/>
    </source>
</evidence>
<dbReference type="PANTHER" id="PTHR11461">
    <property type="entry name" value="SERINE PROTEASE INHIBITOR, SERPIN"/>
    <property type="match status" value="1"/>
</dbReference>
<keyword evidence="4" id="KW-0722">Serine protease inhibitor</keyword>
<dbReference type="InterPro" id="IPR042185">
    <property type="entry name" value="Serpin_sf_2"/>
</dbReference>
<dbReference type="InterPro" id="IPR000215">
    <property type="entry name" value="Serpin_fam"/>
</dbReference>
<evidence type="ECO:0000256" key="6">
    <source>
        <dbReference type="ARBA" id="ARBA00038828"/>
    </source>
</evidence>